<protein>
    <submittedName>
        <fullName evidence="3">Uncharacterized protein</fullName>
    </submittedName>
</protein>
<keyword evidence="2" id="KW-0472">Membrane</keyword>
<dbReference type="AlphaFoldDB" id="A0A0L1KE44"/>
<evidence type="ECO:0000313" key="3">
    <source>
        <dbReference type="EMBL" id="KNH02134.1"/>
    </source>
</evidence>
<feature type="compositionally biased region" description="Acidic residues" evidence="1">
    <location>
        <begin position="99"/>
        <end position="110"/>
    </location>
</feature>
<dbReference type="RefSeq" id="WP_050600468.1">
    <property type="nucleotide sequence ID" value="NZ_JYNE01000024.1"/>
</dbReference>
<feature type="compositionally biased region" description="Basic and acidic residues" evidence="1">
    <location>
        <begin position="62"/>
        <end position="72"/>
    </location>
</feature>
<evidence type="ECO:0000256" key="1">
    <source>
        <dbReference type="SAM" id="MobiDB-lite"/>
    </source>
</evidence>
<reference evidence="4" key="1">
    <citation type="submission" date="2015-02" db="EMBL/GenBank/DDBJ databases">
        <authorList>
            <person name="Lima A.O."/>
            <person name="Cabral A."/>
            <person name="Porto L.M."/>
            <person name="Silva M.A."/>
        </authorList>
    </citation>
    <scope>NUCLEOTIDE SEQUENCE [LARGE SCALE GENOMIC DNA]</scope>
    <source>
        <strain evidence="4">LAMA 915</strain>
    </source>
</reference>
<dbReference type="PATRIC" id="fig|1306953.7.peg.2120"/>
<comment type="caution">
    <text evidence="3">The sequence shown here is derived from an EMBL/GenBank/DDBJ whole genome shotgun (WGS) entry which is preliminary data.</text>
</comment>
<keyword evidence="2" id="KW-1133">Transmembrane helix</keyword>
<accession>A0A0L1KE44</accession>
<organism evidence="3 4">
    <name type="scientific">Qipengyuania citrea LAMA 915</name>
    <dbReference type="NCBI Taxonomy" id="1306953"/>
    <lineage>
        <taxon>Bacteria</taxon>
        <taxon>Pseudomonadati</taxon>
        <taxon>Pseudomonadota</taxon>
        <taxon>Alphaproteobacteria</taxon>
        <taxon>Sphingomonadales</taxon>
        <taxon>Erythrobacteraceae</taxon>
        <taxon>Qipengyuania</taxon>
    </lineage>
</organism>
<name>A0A0L1KE44_9SPHN</name>
<feature type="transmembrane region" description="Helical" evidence="2">
    <location>
        <begin position="12"/>
        <end position="29"/>
    </location>
</feature>
<sequence length="135" mass="14228">MDDGLPPGLLKKLALVVLFLIGVVILVGGENDPGVIARLSDAPPGQGEFADRAPEPLIDTDVPARREQRSSQDDAALSAWYAEDAPTGPATPEPFVPEPFDDSYLIEDAEPLVGARPSPLPGPPARDAEPVEIVN</sequence>
<evidence type="ECO:0000313" key="4">
    <source>
        <dbReference type="Proteomes" id="UP000037446"/>
    </source>
</evidence>
<gene>
    <name evidence="3" type="ORF">J121_2046</name>
</gene>
<keyword evidence="2" id="KW-0812">Transmembrane</keyword>
<feature type="region of interest" description="Disordered" evidence="1">
    <location>
        <begin position="40"/>
        <end position="135"/>
    </location>
</feature>
<proteinExistence type="predicted"/>
<dbReference type="Proteomes" id="UP000037446">
    <property type="component" value="Unassembled WGS sequence"/>
</dbReference>
<dbReference type="EMBL" id="JYNE01000024">
    <property type="protein sequence ID" value="KNH02134.1"/>
    <property type="molecule type" value="Genomic_DNA"/>
</dbReference>
<evidence type="ECO:0000256" key="2">
    <source>
        <dbReference type="SAM" id="Phobius"/>
    </source>
</evidence>
<dbReference type="STRING" id="1306953.J121_2046"/>